<accession>A0A3Q7J935</accession>
<dbReference type="AlphaFoldDB" id="A0A3Q7J935"/>
<protein>
    <submittedName>
        <fullName evidence="1">Uncharacterized protein</fullName>
    </submittedName>
</protein>
<reference evidence="1" key="2">
    <citation type="submission" date="2019-01" db="UniProtKB">
        <authorList>
            <consortium name="EnsemblPlants"/>
        </authorList>
    </citation>
    <scope>IDENTIFICATION</scope>
    <source>
        <strain evidence="1">cv. Heinz 1706</strain>
    </source>
</reference>
<dbReference type="EnsemblPlants" id="Solyc10g037850.1.1">
    <property type="protein sequence ID" value="Solyc10g037850.1.1.1"/>
    <property type="gene ID" value="Solyc10g037850.1"/>
</dbReference>
<reference evidence="1" key="1">
    <citation type="journal article" date="2012" name="Nature">
        <title>The tomato genome sequence provides insights into fleshy fruit evolution.</title>
        <authorList>
            <consortium name="Tomato Genome Consortium"/>
        </authorList>
    </citation>
    <scope>NUCLEOTIDE SEQUENCE [LARGE SCALE GENOMIC DNA]</scope>
    <source>
        <strain evidence="1">cv. Heinz 1706</strain>
    </source>
</reference>
<proteinExistence type="predicted"/>
<keyword evidence="2" id="KW-1185">Reference proteome</keyword>
<dbReference type="Proteomes" id="UP000004994">
    <property type="component" value="Chromosome 10"/>
</dbReference>
<evidence type="ECO:0000313" key="2">
    <source>
        <dbReference type="Proteomes" id="UP000004994"/>
    </source>
</evidence>
<name>A0A3Q7J935_SOLLC</name>
<dbReference type="InParanoid" id="A0A3Q7J935"/>
<organism evidence="1">
    <name type="scientific">Solanum lycopersicum</name>
    <name type="common">Tomato</name>
    <name type="synonym">Lycopersicon esculentum</name>
    <dbReference type="NCBI Taxonomy" id="4081"/>
    <lineage>
        <taxon>Eukaryota</taxon>
        <taxon>Viridiplantae</taxon>
        <taxon>Streptophyta</taxon>
        <taxon>Embryophyta</taxon>
        <taxon>Tracheophyta</taxon>
        <taxon>Spermatophyta</taxon>
        <taxon>Magnoliopsida</taxon>
        <taxon>eudicotyledons</taxon>
        <taxon>Gunneridae</taxon>
        <taxon>Pentapetalae</taxon>
        <taxon>asterids</taxon>
        <taxon>lamiids</taxon>
        <taxon>Solanales</taxon>
        <taxon>Solanaceae</taxon>
        <taxon>Solanoideae</taxon>
        <taxon>Solaneae</taxon>
        <taxon>Solanum</taxon>
        <taxon>Solanum subgen. Lycopersicon</taxon>
    </lineage>
</organism>
<evidence type="ECO:0000313" key="1">
    <source>
        <dbReference type="EnsemblPlants" id="Solyc10g037850.1.1.1"/>
    </source>
</evidence>
<dbReference type="STRING" id="4081.A0A3Q7J935"/>
<dbReference type="Gramene" id="Solyc10g037850.1.1">
    <property type="protein sequence ID" value="Solyc10g037850.1.1.1"/>
    <property type="gene ID" value="Solyc10g037850.1"/>
</dbReference>
<dbReference type="PaxDb" id="4081-Solyc10g037850.1.1"/>
<sequence length="97" mass="11135">MTTISLWQTAIAALCKSHHRQNSFLTPSSHFEHDMIINLKRKRNGSDIVDYDAESSLSYKPQFPSTQTKFEPHIIIADLVIRSVDYVIIMQELSQVT</sequence>